<evidence type="ECO:0000256" key="1">
    <source>
        <dbReference type="ARBA" id="ARBA00006484"/>
    </source>
</evidence>
<evidence type="ECO:0000256" key="4">
    <source>
        <dbReference type="RuleBase" id="RU000363"/>
    </source>
</evidence>
<dbReference type="PROSITE" id="PS00061">
    <property type="entry name" value="ADH_SHORT"/>
    <property type="match status" value="1"/>
</dbReference>
<evidence type="ECO:0000256" key="2">
    <source>
        <dbReference type="ARBA" id="ARBA00022857"/>
    </source>
</evidence>
<keyword evidence="3" id="KW-0560">Oxidoreductase</keyword>
<gene>
    <name evidence="5" type="ORF">IWQ62_005482</name>
</gene>
<keyword evidence="6" id="KW-1185">Reference proteome</keyword>
<dbReference type="OrthoDB" id="294295at2759"/>
<dbReference type="PRINTS" id="PR00081">
    <property type="entry name" value="GDHRDH"/>
</dbReference>
<dbReference type="AlphaFoldDB" id="A0A9W8AIQ5"/>
<dbReference type="Pfam" id="PF00106">
    <property type="entry name" value="adh_short"/>
    <property type="match status" value="1"/>
</dbReference>
<proteinExistence type="inferred from homology"/>
<evidence type="ECO:0000256" key="3">
    <source>
        <dbReference type="ARBA" id="ARBA00023002"/>
    </source>
</evidence>
<dbReference type="GO" id="GO:0016616">
    <property type="term" value="F:oxidoreductase activity, acting on the CH-OH group of donors, NAD or NADP as acceptor"/>
    <property type="evidence" value="ECO:0007669"/>
    <property type="project" value="TreeGrafter"/>
</dbReference>
<evidence type="ECO:0000313" key="6">
    <source>
        <dbReference type="Proteomes" id="UP001150925"/>
    </source>
</evidence>
<dbReference type="PANTHER" id="PTHR24322:SF736">
    <property type="entry name" value="RETINOL DEHYDROGENASE 10"/>
    <property type="match status" value="1"/>
</dbReference>
<dbReference type="Gene3D" id="3.40.50.720">
    <property type="entry name" value="NAD(P)-binding Rossmann-like Domain"/>
    <property type="match status" value="1"/>
</dbReference>
<reference evidence="5" key="1">
    <citation type="submission" date="2022-07" db="EMBL/GenBank/DDBJ databases">
        <title>Phylogenomic reconstructions and comparative analyses of Kickxellomycotina fungi.</title>
        <authorList>
            <person name="Reynolds N.K."/>
            <person name="Stajich J.E."/>
            <person name="Barry K."/>
            <person name="Grigoriev I.V."/>
            <person name="Crous P."/>
            <person name="Smith M.E."/>
        </authorList>
    </citation>
    <scope>NUCLEOTIDE SEQUENCE</scope>
    <source>
        <strain evidence="5">RSA 1196</strain>
    </source>
</reference>
<sequence length="332" mass="36615">MALTIDTIIHFINNHVFHYSTAGLVAGTLMYLDHPWGIRTTITFFTFTVGLFLQALNEHVQAKRREKLRWSDEVVLVTGAAGGVGQMLIDTLAVLQTTVVAVDVKEPAHLPEKATFYQCDLSDVDQVQAMYDKVVAEIGHPTVLVNNAGVVMPRTVLEQTLENVQKTMQINAIAPIQLIQMALPEMIRKKHGHIVNVSSVLGYTSSCRVTDYAASKAALSAYSEGLRQELTHKFGVGDKVHLTLVTPGLIETPLFDGVAQNPFLMPPVRPVDIVKSVIEALENQVDTQIRLPFYTKVAPFFVGFPVPIKRLLYTITGSNNAMDAHNVLKKSD</sequence>
<dbReference type="Proteomes" id="UP001150925">
    <property type="component" value="Unassembled WGS sequence"/>
</dbReference>
<name>A0A9W8AIQ5_9FUNG</name>
<organism evidence="5 6">
    <name type="scientific">Dispira parvispora</name>
    <dbReference type="NCBI Taxonomy" id="1520584"/>
    <lineage>
        <taxon>Eukaryota</taxon>
        <taxon>Fungi</taxon>
        <taxon>Fungi incertae sedis</taxon>
        <taxon>Zoopagomycota</taxon>
        <taxon>Kickxellomycotina</taxon>
        <taxon>Dimargaritomycetes</taxon>
        <taxon>Dimargaritales</taxon>
        <taxon>Dimargaritaceae</taxon>
        <taxon>Dispira</taxon>
    </lineage>
</organism>
<dbReference type="InterPro" id="IPR036291">
    <property type="entry name" value="NAD(P)-bd_dom_sf"/>
</dbReference>
<comment type="similarity">
    <text evidence="1 4">Belongs to the short-chain dehydrogenases/reductases (SDR) family.</text>
</comment>
<dbReference type="PANTHER" id="PTHR24322">
    <property type="entry name" value="PKSB"/>
    <property type="match status" value="1"/>
</dbReference>
<dbReference type="EMBL" id="JANBPY010002289">
    <property type="protein sequence ID" value="KAJ1955652.1"/>
    <property type="molecule type" value="Genomic_DNA"/>
</dbReference>
<dbReference type="InterPro" id="IPR020904">
    <property type="entry name" value="Sc_DH/Rdtase_CS"/>
</dbReference>
<accession>A0A9W8AIQ5</accession>
<evidence type="ECO:0000313" key="5">
    <source>
        <dbReference type="EMBL" id="KAJ1955652.1"/>
    </source>
</evidence>
<dbReference type="InterPro" id="IPR002347">
    <property type="entry name" value="SDR_fam"/>
</dbReference>
<dbReference type="PRINTS" id="PR00080">
    <property type="entry name" value="SDRFAMILY"/>
</dbReference>
<dbReference type="SUPFAM" id="SSF51735">
    <property type="entry name" value="NAD(P)-binding Rossmann-fold domains"/>
    <property type="match status" value="1"/>
</dbReference>
<protein>
    <submittedName>
        <fullName evidence="5">Uncharacterized protein</fullName>
    </submittedName>
</protein>
<comment type="caution">
    <text evidence="5">The sequence shown here is derived from an EMBL/GenBank/DDBJ whole genome shotgun (WGS) entry which is preliminary data.</text>
</comment>
<keyword evidence="2" id="KW-0521">NADP</keyword>